<evidence type="ECO:0000313" key="1">
    <source>
        <dbReference type="EMBL" id="BBA36847.1"/>
    </source>
</evidence>
<organism evidence="1 2">
    <name type="scientific">Methylocaldum marinum</name>
    <dbReference type="NCBI Taxonomy" id="1432792"/>
    <lineage>
        <taxon>Bacteria</taxon>
        <taxon>Pseudomonadati</taxon>
        <taxon>Pseudomonadota</taxon>
        <taxon>Gammaproteobacteria</taxon>
        <taxon>Methylococcales</taxon>
        <taxon>Methylococcaceae</taxon>
        <taxon>Methylocaldum</taxon>
    </lineage>
</organism>
<keyword evidence="2" id="KW-1185">Reference proteome</keyword>
<dbReference type="KEGG" id="mmai:sS8_4924"/>
<dbReference type="AlphaFoldDB" id="A0A250KZ04"/>
<sequence>MLMSLTVYDLLGTEQAHKNVENYRALRKRGITTRKTADVIIATFRIEKGHAQLFSDRDFIPFVEHLGLRTVGGYGVE</sequence>
<proteinExistence type="predicted"/>
<gene>
    <name evidence="1" type="ORF">sS8_4924</name>
</gene>
<name>A0A250KZ04_9GAMM</name>
<evidence type="ECO:0000313" key="2">
    <source>
        <dbReference type="Proteomes" id="UP000266313"/>
    </source>
</evidence>
<dbReference type="Proteomes" id="UP000266313">
    <property type="component" value="Chromosome"/>
</dbReference>
<dbReference type="EMBL" id="AP017928">
    <property type="protein sequence ID" value="BBA36847.1"/>
    <property type="molecule type" value="Genomic_DNA"/>
</dbReference>
<protein>
    <submittedName>
        <fullName evidence="1">PilT protein-like protein</fullName>
    </submittedName>
</protein>
<dbReference type="Gene3D" id="3.40.50.1010">
    <property type="entry name" value="5'-nuclease"/>
    <property type="match status" value="1"/>
</dbReference>
<accession>A0A250KZ04</accession>
<reference evidence="1 2" key="1">
    <citation type="submission" date="2016-12" db="EMBL/GenBank/DDBJ databases">
        <title>Genome sequencing of Methylocaldum marinum.</title>
        <authorList>
            <person name="Takeuchi M."/>
            <person name="Kamagata Y."/>
            <person name="Hiraoka S."/>
            <person name="Oshima K."/>
            <person name="Hattori M."/>
            <person name="Iwasaki W."/>
        </authorList>
    </citation>
    <scope>NUCLEOTIDE SEQUENCE [LARGE SCALE GENOMIC DNA]</scope>
    <source>
        <strain evidence="1 2">S8</strain>
    </source>
</reference>